<keyword evidence="3" id="KW-1185">Reference proteome</keyword>
<organism evidence="2 3">
    <name type="scientific">Mogibacterium diversum</name>
    <dbReference type="NCBI Taxonomy" id="114527"/>
    <lineage>
        <taxon>Bacteria</taxon>
        <taxon>Bacillati</taxon>
        <taxon>Bacillota</taxon>
        <taxon>Clostridia</taxon>
        <taxon>Peptostreptococcales</taxon>
        <taxon>Anaerovoracaceae</taxon>
        <taxon>Mogibacterium</taxon>
    </lineage>
</organism>
<gene>
    <name evidence="2" type="ORF">C5Q96_00015</name>
</gene>
<dbReference type="KEGG" id="mdv:C5Q96_00015"/>
<dbReference type="CDD" id="cd10033">
    <property type="entry name" value="UDG_like"/>
    <property type="match status" value="1"/>
</dbReference>
<evidence type="ECO:0000259" key="1">
    <source>
        <dbReference type="SMART" id="SM00986"/>
    </source>
</evidence>
<dbReference type="InterPro" id="IPR047124">
    <property type="entry name" value="HI_0220.2"/>
</dbReference>
<sequence>MSISKIVEELKADERNAEYTRRGIPPIFQLNKDAKILIIGQAPGRKVEESKIPFDDKSGEKLISWMGIDRKTFYSDKIAILPMDFYYPGKGKTGDLPPRKFIAEEYHHEILDELTDIEMTLLIGKYSMDYYLKGEMKRNLTETVRSYEEYLPKYFPIVHPSPLNFRWQAKNSWFTEEVVPVLAERVAKILG</sequence>
<dbReference type="SMART" id="SM00987">
    <property type="entry name" value="UreE_C"/>
    <property type="match status" value="1"/>
</dbReference>
<protein>
    <submittedName>
        <fullName evidence="2">Uracil-DNA glycosylase</fullName>
    </submittedName>
</protein>
<dbReference type="Proteomes" id="UP000237883">
    <property type="component" value="Chromosome"/>
</dbReference>
<dbReference type="SMART" id="SM00986">
    <property type="entry name" value="UDG"/>
    <property type="match status" value="1"/>
</dbReference>
<name>A0A2S0L215_9FIRM</name>
<evidence type="ECO:0000313" key="3">
    <source>
        <dbReference type="Proteomes" id="UP000237883"/>
    </source>
</evidence>
<proteinExistence type="predicted"/>
<dbReference type="Gene3D" id="3.40.470.10">
    <property type="entry name" value="Uracil-DNA glycosylase-like domain"/>
    <property type="match status" value="1"/>
</dbReference>
<dbReference type="EMBL" id="CP027228">
    <property type="protein sequence ID" value="AVM47330.1"/>
    <property type="molecule type" value="Genomic_DNA"/>
</dbReference>
<accession>A0A2S0L215</accession>
<dbReference type="InterPro" id="IPR036895">
    <property type="entry name" value="Uracil-DNA_glycosylase-like_sf"/>
</dbReference>
<dbReference type="GeneID" id="78390631"/>
<reference evidence="3" key="1">
    <citation type="submission" date="2018-02" db="EMBL/GenBank/DDBJ databases">
        <authorList>
            <person name="Holder M.E."/>
            <person name="Ajami N.J."/>
            <person name="Petrosino J.F."/>
        </authorList>
    </citation>
    <scope>NUCLEOTIDE SEQUENCE [LARGE SCALE GENOMIC DNA]</scope>
    <source>
        <strain evidence="3">CCUG 47132</strain>
    </source>
</reference>
<dbReference type="SUPFAM" id="SSF52141">
    <property type="entry name" value="Uracil-DNA glycosylase-like"/>
    <property type="match status" value="1"/>
</dbReference>
<dbReference type="OrthoDB" id="9789139at2"/>
<dbReference type="RefSeq" id="WP_106056000.1">
    <property type="nucleotide sequence ID" value="NZ_CAURSC010000001.1"/>
</dbReference>
<dbReference type="PANTHER" id="PTHR42160">
    <property type="entry name" value="URACIL-DNA GLYCOSYLASE SUPERFAMILY PROTEIN"/>
    <property type="match status" value="1"/>
</dbReference>
<dbReference type="Pfam" id="PF03167">
    <property type="entry name" value="UDG"/>
    <property type="match status" value="1"/>
</dbReference>
<dbReference type="PANTHER" id="PTHR42160:SF1">
    <property type="entry name" value="URACIL-DNA GLYCOSYLASE SUPERFAMILY PROTEIN"/>
    <property type="match status" value="1"/>
</dbReference>
<dbReference type="InterPro" id="IPR005122">
    <property type="entry name" value="Uracil-DNA_glycosylase-like"/>
</dbReference>
<evidence type="ECO:0000313" key="2">
    <source>
        <dbReference type="EMBL" id="AVM47330.1"/>
    </source>
</evidence>
<feature type="domain" description="Uracil-DNA glycosylase-like" evidence="1">
    <location>
        <begin position="27"/>
        <end position="183"/>
    </location>
</feature>
<dbReference type="AlphaFoldDB" id="A0A2S0L215"/>